<dbReference type="EMBL" id="JAAUVV010000021">
    <property type="protein sequence ID" value="NJJ04614.1"/>
    <property type="molecule type" value="Genomic_DNA"/>
</dbReference>
<dbReference type="HAMAP" id="MF_00265">
    <property type="entry name" value="VapC_Nob1"/>
    <property type="match status" value="1"/>
</dbReference>
<dbReference type="AlphaFoldDB" id="A0AAP6XLW3"/>
<evidence type="ECO:0000259" key="9">
    <source>
        <dbReference type="Pfam" id="PF01850"/>
    </source>
</evidence>
<dbReference type="RefSeq" id="WP_070450728.1">
    <property type="nucleotide sequence ID" value="NZ_CP083648.1"/>
</dbReference>
<evidence type="ECO:0000256" key="5">
    <source>
        <dbReference type="ARBA" id="ARBA00022801"/>
    </source>
</evidence>
<reference evidence="10 12" key="1">
    <citation type="submission" date="2020-03" db="EMBL/GenBank/DDBJ databases">
        <title>Draft genome sequences of bacterial isolates from the female urobiome.</title>
        <authorList>
            <person name="Miller-Ensminger T."/>
            <person name="Wolfe A.J."/>
            <person name="Putonti C."/>
        </authorList>
    </citation>
    <scope>NUCLEOTIDE SEQUENCE [LARGE SCALE GENOMIC DNA]</scope>
    <source>
        <strain evidence="10 12">UMB8490</strain>
    </source>
</reference>
<dbReference type="GO" id="GO:0016787">
    <property type="term" value="F:hydrolase activity"/>
    <property type="evidence" value="ECO:0007669"/>
    <property type="project" value="UniProtKB-KW"/>
</dbReference>
<dbReference type="InterPro" id="IPR002716">
    <property type="entry name" value="PIN_dom"/>
</dbReference>
<dbReference type="Gene3D" id="3.40.50.1010">
    <property type="entry name" value="5'-nuclease"/>
    <property type="match status" value="1"/>
</dbReference>
<keyword evidence="8" id="KW-0800">Toxin</keyword>
<evidence type="ECO:0000256" key="8">
    <source>
        <dbReference type="HAMAP-Rule" id="MF_00265"/>
    </source>
</evidence>
<evidence type="ECO:0000313" key="12">
    <source>
        <dbReference type="Proteomes" id="UP000591626"/>
    </source>
</evidence>
<evidence type="ECO:0000256" key="2">
    <source>
        <dbReference type="ARBA" id="ARBA00022649"/>
    </source>
</evidence>
<proteinExistence type="inferred from homology"/>
<dbReference type="Pfam" id="PF01850">
    <property type="entry name" value="PIN"/>
    <property type="match status" value="1"/>
</dbReference>
<dbReference type="GO" id="GO:0090729">
    <property type="term" value="F:toxin activity"/>
    <property type="evidence" value="ECO:0007669"/>
    <property type="project" value="UniProtKB-KW"/>
</dbReference>
<evidence type="ECO:0000256" key="7">
    <source>
        <dbReference type="ARBA" id="ARBA00038093"/>
    </source>
</evidence>
<feature type="domain" description="PIN" evidence="9">
    <location>
        <begin position="3"/>
        <end position="125"/>
    </location>
</feature>
<comment type="similarity">
    <text evidence="7 8">Belongs to the PINc/VapC protein family.</text>
</comment>
<evidence type="ECO:0000313" key="13">
    <source>
        <dbReference type="Proteomes" id="UP000683520"/>
    </source>
</evidence>
<protein>
    <recommendedName>
        <fullName evidence="8">Ribonuclease VapC</fullName>
        <shortName evidence="8">RNase VapC</shortName>
        <ecNumber evidence="8">3.1.-.-</ecNumber>
    </recommendedName>
    <alternativeName>
        <fullName evidence="8">Toxin VapC</fullName>
    </alternativeName>
</protein>
<dbReference type="GO" id="GO:0004540">
    <property type="term" value="F:RNA nuclease activity"/>
    <property type="evidence" value="ECO:0007669"/>
    <property type="project" value="InterPro"/>
</dbReference>
<gene>
    <name evidence="8" type="primary">vapC</name>
    <name evidence="10" type="ORF">HC138_09685</name>
    <name evidence="11" type="ORF">I6L55_04180</name>
</gene>
<organism evidence="10 12">
    <name type="scientific">Corynebacterium coyleae</name>
    <dbReference type="NCBI Taxonomy" id="53374"/>
    <lineage>
        <taxon>Bacteria</taxon>
        <taxon>Bacillati</taxon>
        <taxon>Actinomycetota</taxon>
        <taxon>Actinomycetes</taxon>
        <taxon>Mycobacteriales</taxon>
        <taxon>Corynebacteriaceae</taxon>
        <taxon>Corynebacterium</taxon>
    </lineage>
</organism>
<comment type="function">
    <text evidence="8">Toxic component of a toxin-antitoxin (TA) system. An RNase.</text>
</comment>
<dbReference type="PANTHER" id="PTHR33653">
    <property type="entry name" value="RIBONUCLEASE VAPC2"/>
    <property type="match status" value="1"/>
</dbReference>
<evidence type="ECO:0000313" key="11">
    <source>
        <dbReference type="EMBL" id="QXB19277.1"/>
    </source>
</evidence>
<keyword evidence="4 8" id="KW-0479">Metal-binding</keyword>
<accession>A0AAP6XLW3</accession>
<reference evidence="11 13" key="2">
    <citation type="submission" date="2021-06" db="EMBL/GenBank/DDBJ databases">
        <title>FDA dAtabase for Regulatory Grade micrObial Sequences (FDA-ARGOS): Supporting development and validation of Infectious Disease Dx tests.</title>
        <authorList>
            <person name="Sproer C."/>
            <person name="Gronow S."/>
            <person name="Severitt S."/>
            <person name="Schroder I."/>
            <person name="Tallon L."/>
            <person name="Sadzewicz L."/>
            <person name="Zhao X."/>
            <person name="Boylan J."/>
            <person name="Ott S."/>
            <person name="Bowen H."/>
            <person name="Vavikolanu K."/>
            <person name="Mehta A."/>
            <person name="Aluvathingal J."/>
            <person name="Nadendla S."/>
            <person name="Lowell S."/>
            <person name="Myers T."/>
            <person name="Yan Y."/>
        </authorList>
    </citation>
    <scope>NUCLEOTIDE SEQUENCE [LARGE SCALE GENOMIC DNA]</scope>
    <source>
        <strain evidence="11 13">FDAARGOS 1425</strain>
    </source>
</reference>
<sequence>MGYLLDTNVWIDIERGTQPRVVQRVTECASSKLWLSTVVLGEIEAGIQRSVNPEILHRTYRVLLHGRRILGVDEECASIYGRLRADLLDRGLPIGANDLWIAAQAIRQDLVLVTANEKEFSRVGGLKIENWR</sequence>
<dbReference type="InterPro" id="IPR050556">
    <property type="entry name" value="Type_II_TA_system_RNase"/>
</dbReference>
<keyword evidence="6 8" id="KW-0460">Magnesium</keyword>
<name>A0AAP6XLW3_9CORY</name>
<dbReference type="CDD" id="cd09881">
    <property type="entry name" value="PIN_VapC4-5_FitB-like"/>
    <property type="match status" value="1"/>
</dbReference>
<comment type="cofactor">
    <cofactor evidence="1 8">
        <name>Mg(2+)</name>
        <dbReference type="ChEBI" id="CHEBI:18420"/>
    </cofactor>
</comment>
<dbReference type="InterPro" id="IPR029060">
    <property type="entry name" value="PIN-like_dom_sf"/>
</dbReference>
<evidence type="ECO:0000256" key="6">
    <source>
        <dbReference type="ARBA" id="ARBA00022842"/>
    </source>
</evidence>
<dbReference type="Proteomes" id="UP000683520">
    <property type="component" value="Chromosome"/>
</dbReference>
<dbReference type="EC" id="3.1.-.-" evidence="8"/>
<keyword evidence="3 8" id="KW-0540">Nuclease</keyword>
<dbReference type="InterPro" id="IPR022907">
    <property type="entry name" value="VapC_family"/>
</dbReference>
<feature type="binding site" evidence="8">
    <location>
        <position position="98"/>
    </location>
    <ligand>
        <name>Mg(2+)</name>
        <dbReference type="ChEBI" id="CHEBI:18420"/>
    </ligand>
</feature>
<keyword evidence="5 8" id="KW-0378">Hydrolase</keyword>
<evidence type="ECO:0000313" key="10">
    <source>
        <dbReference type="EMBL" id="NJJ04614.1"/>
    </source>
</evidence>
<keyword evidence="13" id="KW-1185">Reference proteome</keyword>
<feature type="binding site" evidence="8">
    <location>
        <position position="6"/>
    </location>
    <ligand>
        <name>Mg(2+)</name>
        <dbReference type="ChEBI" id="CHEBI:18420"/>
    </ligand>
</feature>
<evidence type="ECO:0000256" key="4">
    <source>
        <dbReference type="ARBA" id="ARBA00022723"/>
    </source>
</evidence>
<dbReference type="Proteomes" id="UP000591626">
    <property type="component" value="Unassembled WGS sequence"/>
</dbReference>
<evidence type="ECO:0000256" key="3">
    <source>
        <dbReference type="ARBA" id="ARBA00022722"/>
    </source>
</evidence>
<dbReference type="GO" id="GO:0000287">
    <property type="term" value="F:magnesium ion binding"/>
    <property type="evidence" value="ECO:0007669"/>
    <property type="project" value="UniProtKB-UniRule"/>
</dbReference>
<dbReference type="EMBL" id="CP077302">
    <property type="protein sequence ID" value="QXB19277.1"/>
    <property type="molecule type" value="Genomic_DNA"/>
</dbReference>
<dbReference type="SUPFAM" id="SSF88723">
    <property type="entry name" value="PIN domain-like"/>
    <property type="match status" value="1"/>
</dbReference>
<keyword evidence="2 8" id="KW-1277">Toxin-antitoxin system</keyword>
<evidence type="ECO:0000256" key="1">
    <source>
        <dbReference type="ARBA" id="ARBA00001946"/>
    </source>
</evidence>
<dbReference type="PANTHER" id="PTHR33653:SF1">
    <property type="entry name" value="RIBONUCLEASE VAPC2"/>
    <property type="match status" value="1"/>
</dbReference>